<comment type="caution">
    <text evidence="1">The sequence shown here is derived from an EMBL/GenBank/DDBJ whole genome shotgun (WGS) entry which is preliminary data.</text>
</comment>
<dbReference type="EMBL" id="BAZW01000011">
    <property type="protein sequence ID" value="GAO29649.1"/>
    <property type="molecule type" value="Genomic_DNA"/>
</dbReference>
<reference evidence="1 2" key="1">
    <citation type="journal article" date="2015" name="Microbes Environ.">
        <title>Distribution and evolution of nitrogen fixation genes in the phylum bacteroidetes.</title>
        <authorList>
            <person name="Inoue J."/>
            <person name="Oshima K."/>
            <person name="Suda W."/>
            <person name="Sakamoto M."/>
            <person name="Iino T."/>
            <person name="Noda S."/>
            <person name="Hongoh Y."/>
            <person name="Hattori M."/>
            <person name="Ohkuma M."/>
        </authorList>
    </citation>
    <scope>NUCLEOTIDE SEQUENCE [LARGE SCALE GENOMIC DNA]</scope>
    <source>
        <strain evidence="1">JCM 15548</strain>
    </source>
</reference>
<gene>
    <name evidence="1" type="ORF">JCM15548_11861</name>
</gene>
<name>A0A0E9LWM0_9BACT</name>
<sequence>MNRMRLFVIVVLSVLNSHLLLAVRAPGFIVTNDSDTITGEIKIPIFDSYTGGLSLSGINLEQFHSVLRFRETGTGRFESFKPHEIAGFGFEYKSIDYRFKAFSIATNSIIESERTRSRFLVLLFKGEVSVYKDMVRMDNFVAENALSDRVIDHYDYYLFDDRQGLKRVIRTANYRTVSELLSLYQIDQDFVEQLPSDLRFKDIVEILQGYESWKKRNVAQHKL</sequence>
<dbReference type="STRING" id="1236989.JCM15548_11861"/>
<dbReference type="OrthoDB" id="815717at2"/>
<accession>A0A0E9LWM0</accession>
<dbReference type="AlphaFoldDB" id="A0A0E9LWM0"/>
<protein>
    <submittedName>
        <fullName evidence="1">Uncharacterized protein</fullName>
    </submittedName>
</protein>
<evidence type="ECO:0000313" key="2">
    <source>
        <dbReference type="Proteomes" id="UP000032900"/>
    </source>
</evidence>
<proteinExistence type="predicted"/>
<keyword evidence="2" id="KW-1185">Reference proteome</keyword>
<dbReference type="Proteomes" id="UP000032900">
    <property type="component" value="Unassembled WGS sequence"/>
</dbReference>
<dbReference type="RefSeq" id="WP_157482517.1">
    <property type="nucleotide sequence ID" value="NZ_BAZW01000011.1"/>
</dbReference>
<evidence type="ECO:0000313" key="1">
    <source>
        <dbReference type="EMBL" id="GAO29649.1"/>
    </source>
</evidence>
<organism evidence="1 2">
    <name type="scientific">Geofilum rubicundum JCM 15548</name>
    <dbReference type="NCBI Taxonomy" id="1236989"/>
    <lineage>
        <taxon>Bacteria</taxon>
        <taxon>Pseudomonadati</taxon>
        <taxon>Bacteroidota</taxon>
        <taxon>Bacteroidia</taxon>
        <taxon>Marinilabiliales</taxon>
        <taxon>Marinilabiliaceae</taxon>
        <taxon>Geofilum</taxon>
    </lineage>
</organism>